<dbReference type="InterPro" id="IPR029065">
    <property type="entry name" value="Enolase_C-like"/>
</dbReference>
<dbReference type="InterPro" id="IPR036849">
    <property type="entry name" value="Enolase-like_C_sf"/>
</dbReference>
<dbReference type="GO" id="GO:0016829">
    <property type="term" value="F:lyase activity"/>
    <property type="evidence" value="ECO:0007669"/>
    <property type="project" value="UniProtKB-KW"/>
</dbReference>
<dbReference type="Gene3D" id="3.30.390.10">
    <property type="entry name" value="Enolase-like, N-terminal domain"/>
    <property type="match status" value="1"/>
</dbReference>
<accession>A0A0R1Z7A4</accession>
<dbReference type="AlphaFoldDB" id="A0A0R1Z7A4"/>
<sequence length="391" mass="43134">MKITSMDIFQLQWFGLMPAWHPVVIRVNTDSGISGFGEAGLAYGSGQLGAVGSLKDLSQKIIGWDPMRTEAIWDHLYQDTFWGKGGGVVFYSAVSAIDTALWDIKGKYFKVPVYQLLGGQTRSRIRAYASQLQFGWEDHVKFLTTPDEYANAATKAVSEGYTAVKVDPFMIQEDGQLGIHDKQLLSQSEMGLFFDRVAAIRKAVGDTTDIILECHARLNVNSAIQFADKVKALNIYYMEEPNSPKNPELTKRIGAKTSIPLASGERLTTRYGFRPFLKNRSLSVVQPDLGICGGITEGKKISDMAATEDVSVQFHVCGSPIATAAALQLEAVIPNALIHEHHEISLKTPNIDSGEYRHEPKNGWFEIPNRPGIGQELSESAIEQAKIETIQ</sequence>
<evidence type="ECO:0000256" key="2">
    <source>
        <dbReference type="ARBA" id="ARBA00022842"/>
    </source>
</evidence>
<dbReference type="SUPFAM" id="SSF51604">
    <property type="entry name" value="Enolase C-terminal domain-like"/>
    <property type="match status" value="1"/>
</dbReference>
<protein>
    <submittedName>
        <fullName evidence="5">Galactonate dehydratase</fullName>
    </submittedName>
</protein>
<proteinExistence type="predicted"/>
<dbReference type="PATRIC" id="fig|1423784.4.peg.1451"/>
<evidence type="ECO:0000313" key="5">
    <source>
        <dbReference type="EMBL" id="KRM46988.1"/>
    </source>
</evidence>
<dbReference type="Pfam" id="PF02746">
    <property type="entry name" value="MR_MLE_N"/>
    <property type="match status" value="1"/>
</dbReference>
<feature type="domain" description="Mandelate racemase/muconate lactonizing enzyme C-terminal" evidence="4">
    <location>
        <begin position="146"/>
        <end position="260"/>
    </location>
</feature>
<dbReference type="GO" id="GO:0046872">
    <property type="term" value="F:metal ion binding"/>
    <property type="evidence" value="ECO:0007669"/>
    <property type="project" value="UniProtKB-KW"/>
</dbReference>
<dbReference type="CDD" id="cd03316">
    <property type="entry name" value="MR_like"/>
    <property type="match status" value="1"/>
</dbReference>
<evidence type="ECO:0000256" key="3">
    <source>
        <dbReference type="ARBA" id="ARBA00023239"/>
    </source>
</evidence>
<dbReference type="PANTHER" id="PTHR48080">
    <property type="entry name" value="D-GALACTONATE DEHYDRATASE-RELATED"/>
    <property type="match status" value="1"/>
</dbReference>
<dbReference type="InterPro" id="IPR034593">
    <property type="entry name" value="DgoD-like"/>
</dbReference>
<dbReference type="Proteomes" id="UP000051957">
    <property type="component" value="Unassembled WGS sequence"/>
</dbReference>
<dbReference type="InterPro" id="IPR013342">
    <property type="entry name" value="Mandelate_racemase_C"/>
</dbReference>
<reference evidence="5 6" key="1">
    <citation type="journal article" date="2015" name="Genome Announc.">
        <title>Expanding the biotechnology potential of lactobacilli through comparative genomics of 213 strains and associated genera.</title>
        <authorList>
            <person name="Sun Z."/>
            <person name="Harris H.M."/>
            <person name="McCann A."/>
            <person name="Guo C."/>
            <person name="Argimon S."/>
            <person name="Zhang W."/>
            <person name="Yang X."/>
            <person name="Jeffery I.B."/>
            <person name="Cooney J.C."/>
            <person name="Kagawa T.F."/>
            <person name="Liu W."/>
            <person name="Song Y."/>
            <person name="Salvetti E."/>
            <person name="Wrobel A."/>
            <person name="Rasinkangas P."/>
            <person name="Parkhill J."/>
            <person name="Rea M.C."/>
            <person name="O'Sullivan O."/>
            <person name="Ritari J."/>
            <person name="Douillard F.P."/>
            <person name="Paul Ross R."/>
            <person name="Yang R."/>
            <person name="Briner A.E."/>
            <person name="Felis G.E."/>
            <person name="de Vos W.M."/>
            <person name="Barrangou R."/>
            <person name="Klaenhammer T.R."/>
            <person name="Caufield P.W."/>
            <person name="Cui Y."/>
            <person name="Zhang H."/>
            <person name="O'Toole P.W."/>
        </authorList>
    </citation>
    <scope>NUCLEOTIDE SEQUENCE [LARGE SCALE GENOMIC DNA]</scope>
    <source>
        <strain evidence="5 6">DSM 5707</strain>
    </source>
</reference>
<dbReference type="GO" id="GO:0009063">
    <property type="term" value="P:amino acid catabolic process"/>
    <property type="evidence" value="ECO:0007669"/>
    <property type="project" value="InterPro"/>
</dbReference>
<name>A0A0R1Z7A4_9LACO</name>
<dbReference type="GeneID" id="69803301"/>
<dbReference type="InterPro" id="IPR018110">
    <property type="entry name" value="Mandel_Rmase/mucon_lact_enz_CS"/>
</dbReference>
<comment type="caution">
    <text evidence="5">The sequence shown here is derived from an EMBL/GenBank/DDBJ whole genome shotgun (WGS) entry which is preliminary data.</text>
</comment>
<dbReference type="Gene3D" id="3.20.20.120">
    <property type="entry name" value="Enolase-like C-terminal domain"/>
    <property type="match status" value="1"/>
</dbReference>
<dbReference type="Pfam" id="PF13378">
    <property type="entry name" value="MR_MLE_C"/>
    <property type="match status" value="1"/>
</dbReference>
<dbReference type="RefSeq" id="WP_057910901.1">
    <property type="nucleotide sequence ID" value="NZ_AZGK01000003.1"/>
</dbReference>
<organism evidence="5 6">
    <name type="scientific">Lentilactobacillus parabuchneri DSM 5707 = NBRC 107865</name>
    <dbReference type="NCBI Taxonomy" id="1423784"/>
    <lineage>
        <taxon>Bacteria</taxon>
        <taxon>Bacillati</taxon>
        <taxon>Bacillota</taxon>
        <taxon>Bacilli</taxon>
        <taxon>Lactobacillales</taxon>
        <taxon>Lactobacillaceae</taxon>
        <taxon>Lentilactobacillus</taxon>
    </lineage>
</organism>
<keyword evidence="3" id="KW-0456">Lyase</keyword>
<keyword evidence="1" id="KW-0479">Metal-binding</keyword>
<dbReference type="SFLD" id="SFLDS00001">
    <property type="entry name" value="Enolase"/>
    <property type="match status" value="1"/>
</dbReference>
<dbReference type="PANTHER" id="PTHR48080:SF2">
    <property type="entry name" value="D-GALACTONATE DEHYDRATASE"/>
    <property type="match status" value="1"/>
</dbReference>
<dbReference type="EMBL" id="AZGK01000003">
    <property type="protein sequence ID" value="KRM46988.1"/>
    <property type="molecule type" value="Genomic_DNA"/>
</dbReference>
<dbReference type="InterPro" id="IPR013341">
    <property type="entry name" value="Mandelate_racemase_N_dom"/>
</dbReference>
<keyword evidence="2" id="KW-0460">Magnesium</keyword>
<dbReference type="SMART" id="SM00922">
    <property type="entry name" value="MR_MLE"/>
    <property type="match status" value="1"/>
</dbReference>
<dbReference type="PROSITE" id="PS00908">
    <property type="entry name" value="MR_MLE_1"/>
    <property type="match status" value="1"/>
</dbReference>
<evidence type="ECO:0000256" key="1">
    <source>
        <dbReference type="ARBA" id="ARBA00022723"/>
    </source>
</evidence>
<dbReference type="SFLD" id="SFLDG00179">
    <property type="entry name" value="mandelate_racemase"/>
    <property type="match status" value="1"/>
</dbReference>
<evidence type="ECO:0000259" key="4">
    <source>
        <dbReference type="SMART" id="SM00922"/>
    </source>
</evidence>
<gene>
    <name evidence="5" type="ORF">FC51_GL001419</name>
</gene>
<evidence type="ECO:0000313" key="6">
    <source>
        <dbReference type="Proteomes" id="UP000051957"/>
    </source>
</evidence>
<dbReference type="InterPro" id="IPR029017">
    <property type="entry name" value="Enolase-like_N"/>
</dbReference>
<dbReference type="SUPFAM" id="SSF54826">
    <property type="entry name" value="Enolase N-terminal domain-like"/>
    <property type="match status" value="1"/>
</dbReference>